<evidence type="ECO:0000259" key="1">
    <source>
        <dbReference type="PROSITE" id="PS50181"/>
    </source>
</evidence>
<organism evidence="2 3">
    <name type="scientific">Amanita muscaria (strain Koide BX008)</name>
    <dbReference type="NCBI Taxonomy" id="946122"/>
    <lineage>
        <taxon>Eukaryota</taxon>
        <taxon>Fungi</taxon>
        <taxon>Dikarya</taxon>
        <taxon>Basidiomycota</taxon>
        <taxon>Agaricomycotina</taxon>
        <taxon>Agaricomycetes</taxon>
        <taxon>Agaricomycetidae</taxon>
        <taxon>Agaricales</taxon>
        <taxon>Pluteineae</taxon>
        <taxon>Amanitaceae</taxon>
        <taxon>Amanita</taxon>
    </lineage>
</organism>
<dbReference type="STRING" id="946122.A0A0C2RYB0"/>
<dbReference type="InterPro" id="IPR036047">
    <property type="entry name" value="F-box-like_dom_sf"/>
</dbReference>
<dbReference type="SUPFAM" id="SSF81383">
    <property type="entry name" value="F-box domain"/>
    <property type="match status" value="1"/>
</dbReference>
<accession>A0A0C2RYB0</accession>
<dbReference type="PROSITE" id="PS50181">
    <property type="entry name" value="FBOX"/>
    <property type="match status" value="1"/>
</dbReference>
<sequence length="315" mass="36529">MHESKSPLSIFECRHDLTYTHIRLRDFTLDDNLPDSQCQPDNDHIFNPPKAYLGALDTLPLELLREIFRQLDLRTLTDFRHVNRRAMWLIRQLSTFKAIFLMKHAYNALRGIIYIEASRWITCEMLYEKLCTAECEECGDFGGYLYILTCKRVCFLCLSEDKQYLPLRYRHAIRKFGLNRPILGTLPSMKSIPGTYSPNQKKVHAHIALVDSDCARRAGITLHGSVSAMEQYVSSMAAQDPFDGKSGNPLRFMAIVRTPWLNKSSQELEWGFHCTGCQKSHHSCPLHFRRRFTVGSFEEHLRECGNIRHGKHHLN</sequence>
<name>A0A0C2RYB0_AMAMK</name>
<dbReference type="Pfam" id="PF00646">
    <property type="entry name" value="F-box"/>
    <property type="match status" value="1"/>
</dbReference>
<proteinExistence type="predicted"/>
<dbReference type="InterPro" id="IPR001810">
    <property type="entry name" value="F-box_dom"/>
</dbReference>
<protein>
    <recommendedName>
        <fullName evidence="1">F-box domain-containing protein</fullName>
    </recommendedName>
</protein>
<keyword evidence="3" id="KW-1185">Reference proteome</keyword>
<feature type="domain" description="F-box" evidence="1">
    <location>
        <begin position="53"/>
        <end position="99"/>
    </location>
</feature>
<gene>
    <name evidence="2" type="ORF">M378DRAFT_91053</name>
</gene>
<dbReference type="HOGENOM" id="CLU_040048_2_1_1"/>
<evidence type="ECO:0000313" key="3">
    <source>
        <dbReference type="Proteomes" id="UP000054549"/>
    </source>
</evidence>
<dbReference type="Proteomes" id="UP000054549">
    <property type="component" value="Unassembled WGS sequence"/>
</dbReference>
<dbReference type="OrthoDB" id="2922178at2759"/>
<evidence type="ECO:0000313" key="2">
    <source>
        <dbReference type="EMBL" id="KIL55325.1"/>
    </source>
</evidence>
<reference evidence="2 3" key="1">
    <citation type="submission" date="2014-04" db="EMBL/GenBank/DDBJ databases">
        <title>Evolutionary Origins and Diversification of the Mycorrhizal Mutualists.</title>
        <authorList>
            <consortium name="DOE Joint Genome Institute"/>
            <consortium name="Mycorrhizal Genomics Consortium"/>
            <person name="Kohler A."/>
            <person name="Kuo A."/>
            <person name="Nagy L.G."/>
            <person name="Floudas D."/>
            <person name="Copeland A."/>
            <person name="Barry K.W."/>
            <person name="Cichocki N."/>
            <person name="Veneault-Fourrey C."/>
            <person name="LaButti K."/>
            <person name="Lindquist E.A."/>
            <person name="Lipzen A."/>
            <person name="Lundell T."/>
            <person name="Morin E."/>
            <person name="Murat C."/>
            <person name="Riley R."/>
            <person name="Ohm R."/>
            <person name="Sun H."/>
            <person name="Tunlid A."/>
            <person name="Henrissat B."/>
            <person name="Grigoriev I.V."/>
            <person name="Hibbett D.S."/>
            <person name="Martin F."/>
        </authorList>
    </citation>
    <scope>NUCLEOTIDE SEQUENCE [LARGE SCALE GENOMIC DNA]</scope>
    <source>
        <strain evidence="2 3">Koide BX008</strain>
    </source>
</reference>
<dbReference type="AlphaFoldDB" id="A0A0C2RYB0"/>
<dbReference type="EMBL" id="KN818531">
    <property type="protein sequence ID" value="KIL55325.1"/>
    <property type="molecule type" value="Genomic_DNA"/>
</dbReference>
<dbReference type="InParanoid" id="A0A0C2RYB0"/>